<feature type="compositionally biased region" description="Basic and acidic residues" evidence="1">
    <location>
        <begin position="38"/>
        <end position="57"/>
    </location>
</feature>
<dbReference type="EMBL" id="JAGFBR010000005">
    <property type="protein sequence ID" value="KAH0466893.1"/>
    <property type="molecule type" value="Genomic_DNA"/>
</dbReference>
<keyword evidence="3" id="KW-1185">Reference proteome</keyword>
<gene>
    <name evidence="2" type="ORF">IEQ34_004131</name>
</gene>
<evidence type="ECO:0000313" key="3">
    <source>
        <dbReference type="Proteomes" id="UP000775213"/>
    </source>
</evidence>
<feature type="region of interest" description="Disordered" evidence="1">
    <location>
        <begin position="38"/>
        <end position="73"/>
    </location>
</feature>
<evidence type="ECO:0000313" key="2">
    <source>
        <dbReference type="EMBL" id="KAH0466893.1"/>
    </source>
</evidence>
<organism evidence="2 3">
    <name type="scientific">Dendrobium chrysotoxum</name>
    <name type="common">Orchid</name>
    <dbReference type="NCBI Taxonomy" id="161865"/>
    <lineage>
        <taxon>Eukaryota</taxon>
        <taxon>Viridiplantae</taxon>
        <taxon>Streptophyta</taxon>
        <taxon>Embryophyta</taxon>
        <taxon>Tracheophyta</taxon>
        <taxon>Spermatophyta</taxon>
        <taxon>Magnoliopsida</taxon>
        <taxon>Liliopsida</taxon>
        <taxon>Asparagales</taxon>
        <taxon>Orchidaceae</taxon>
        <taxon>Epidendroideae</taxon>
        <taxon>Malaxideae</taxon>
        <taxon>Dendrobiinae</taxon>
        <taxon>Dendrobium</taxon>
    </lineage>
</organism>
<dbReference type="Proteomes" id="UP000775213">
    <property type="component" value="Unassembled WGS sequence"/>
</dbReference>
<evidence type="ECO:0000256" key="1">
    <source>
        <dbReference type="SAM" id="MobiDB-lite"/>
    </source>
</evidence>
<protein>
    <submittedName>
        <fullName evidence="2">Uncharacterized protein</fullName>
    </submittedName>
</protein>
<dbReference type="AlphaFoldDB" id="A0AAV7HHE9"/>
<accession>A0AAV7HHE9</accession>
<sequence>MTGRWWRRRVADDRWKSIGKQQQLAIDGREVCLDGRDAEEITRSEDQSGDIEARETTGGHGRGGNLNPLRGRENPEVEILEGKDGMPPLKPLCREDMSMGYERRGADFVGKRGDFYYRGADLERRRGEADKGYGYDRRREDRDNWGAFPLRGMGGYG</sequence>
<proteinExistence type="predicted"/>
<name>A0AAV7HHE9_DENCH</name>
<comment type="caution">
    <text evidence="2">The sequence shown here is derived from an EMBL/GenBank/DDBJ whole genome shotgun (WGS) entry which is preliminary data.</text>
</comment>
<reference evidence="2 3" key="1">
    <citation type="journal article" date="2021" name="Hortic Res">
        <title>Chromosome-scale assembly of the Dendrobium chrysotoxum genome enhances the understanding of orchid evolution.</title>
        <authorList>
            <person name="Zhang Y."/>
            <person name="Zhang G.Q."/>
            <person name="Zhang D."/>
            <person name="Liu X.D."/>
            <person name="Xu X.Y."/>
            <person name="Sun W.H."/>
            <person name="Yu X."/>
            <person name="Zhu X."/>
            <person name="Wang Z.W."/>
            <person name="Zhao X."/>
            <person name="Zhong W.Y."/>
            <person name="Chen H."/>
            <person name="Yin W.L."/>
            <person name="Huang T."/>
            <person name="Niu S.C."/>
            <person name="Liu Z.J."/>
        </authorList>
    </citation>
    <scope>NUCLEOTIDE SEQUENCE [LARGE SCALE GENOMIC DNA]</scope>
    <source>
        <strain evidence="2">Lindl</strain>
    </source>
</reference>